<dbReference type="InterPro" id="IPR003728">
    <property type="entry name" value="Ribosome_maturation_RimP"/>
</dbReference>
<dbReference type="FunFam" id="3.30.300.70:FF:000001">
    <property type="entry name" value="Ribosome maturation factor RimP"/>
    <property type="match status" value="1"/>
</dbReference>
<evidence type="ECO:0000259" key="4">
    <source>
        <dbReference type="Pfam" id="PF17384"/>
    </source>
</evidence>
<dbReference type="AlphaFoldDB" id="A0A3B0ZAF1"/>
<keyword evidence="2" id="KW-0690">Ribosome biogenesis</keyword>
<dbReference type="InterPro" id="IPR028989">
    <property type="entry name" value="RimP_N"/>
</dbReference>
<dbReference type="Pfam" id="PF02576">
    <property type="entry name" value="RimP_N"/>
    <property type="match status" value="1"/>
</dbReference>
<dbReference type="GO" id="GO:0000028">
    <property type="term" value="P:ribosomal small subunit assembly"/>
    <property type="evidence" value="ECO:0007669"/>
    <property type="project" value="TreeGrafter"/>
</dbReference>
<reference evidence="5" key="1">
    <citation type="submission" date="2018-06" db="EMBL/GenBank/DDBJ databases">
        <authorList>
            <person name="Zhirakovskaya E."/>
        </authorList>
    </citation>
    <scope>NUCLEOTIDE SEQUENCE</scope>
</reference>
<accession>A0A3B0ZAF1</accession>
<dbReference type="SUPFAM" id="SSF74942">
    <property type="entry name" value="YhbC-like, C-terminal domain"/>
    <property type="match status" value="1"/>
</dbReference>
<dbReference type="PANTHER" id="PTHR33867">
    <property type="entry name" value="RIBOSOME MATURATION FACTOR RIMP"/>
    <property type="match status" value="1"/>
</dbReference>
<evidence type="ECO:0000256" key="1">
    <source>
        <dbReference type="ARBA" id="ARBA00022490"/>
    </source>
</evidence>
<dbReference type="InterPro" id="IPR028998">
    <property type="entry name" value="RimP_C"/>
</dbReference>
<gene>
    <name evidence="5" type="ORF">MNBD_GAMMA17-681</name>
</gene>
<evidence type="ECO:0000256" key="2">
    <source>
        <dbReference type="ARBA" id="ARBA00022517"/>
    </source>
</evidence>
<dbReference type="NCBIfam" id="NF000927">
    <property type="entry name" value="PRK00092.1-1"/>
    <property type="match status" value="1"/>
</dbReference>
<feature type="domain" description="Ribosome maturation factor RimP C-terminal" evidence="4">
    <location>
        <begin position="87"/>
        <end position="153"/>
    </location>
</feature>
<protein>
    <submittedName>
        <fullName evidence="5">Bacterial ribosome SSU maturation protein RimP</fullName>
    </submittedName>
</protein>
<dbReference type="InterPro" id="IPR035956">
    <property type="entry name" value="RimP_N_sf"/>
</dbReference>
<dbReference type="InterPro" id="IPR036847">
    <property type="entry name" value="RimP_C_sf"/>
</dbReference>
<dbReference type="Gene3D" id="2.30.30.180">
    <property type="entry name" value="Ribosome maturation factor RimP, C-terminal domain"/>
    <property type="match status" value="1"/>
</dbReference>
<dbReference type="SUPFAM" id="SSF75420">
    <property type="entry name" value="YhbC-like, N-terminal domain"/>
    <property type="match status" value="1"/>
</dbReference>
<dbReference type="GO" id="GO:0006412">
    <property type="term" value="P:translation"/>
    <property type="evidence" value="ECO:0007669"/>
    <property type="project" value="TreeGrafter"/>
</dbReference>
<dbReference type="GO" id="GO:0005829">
    <property type="term" value="C:cytosol"/>
    <property type="evidence" value="ECO:0007669"/>
    <property type="project" value="TreeGrafter"/>
</dbReference>
<sequence>MAGRALTQLEELLSPVVVSLGYEFVGMEYLPQGKHSLLRIYIDKPEGVTVDDCSTVSHQVSGVLEVEDPINGHYVLEVSSPGLDRPLFKFEDFERFSGHNVQIRLQIPLDGRRNYKGLLEGVQTDGQLVDVAIDDEIISLPWDRIEKARLIAE</sequence>
<dbReference type="Pfam" id="PF17384">
    <property type="entry name" value="DUF150_C"/>
    <property type="match status" value="1"/>
</dbReference>
<dbReference type="Gene3D" id="3.30.300.70">
    <property type="entry name" value="RimP-like superfamily, N-terminal"/>
    <property type="match status" value="1"/>
</dbReference>
<dbReference type="HAMAP" id="MF_01077">
    <property type="entry name" value="RimP"/>
    <property type="match status" value="1"/>
</dbReference>
<dbReference type="EMBL" id="UOFQ01000184">
    <property type="protein sequence ID" value="VAW90378.1"/>
    <property type="molecule type" value="Genomic_DNA"/>
</dbReference>
<organism evidence="5">
    <name type="scientific">hydrothermal vent metagenome</name>
    <dbReference type="NCBI Taxonomy" id="652676"/>
    <lineage>
        <taxon>unclassified sequences</taxon>
        <taxon>metagenomes</taxon>
        <taxon>ecological metagenomes</taxon>
    </lineage>
</organism>
<evidence type="ECO:0000313" key="5">
    <source>
        <dbReference type="EMBL" id="VAW90378.1"/>
    </source>
</evidence>
<keyword evidence="1" id="KW-0963">Cytoplasm</keyword>
<dbReference type="PANTHER" id="PTHR33867:SF1">
    <property type="entry name" value="RIBOSOME MATURATION FACTOR RIMP"/>
    <property type="match status" value="1"/>
</dbReference>
<name>A0A3B0ZAF1_9ZZZZ</name>
<dbReference type="CDD" id="cd01734">
    <property type="entry name" value="YlxS_C"/>
    <property type="match status" value="1"/>
</dbReference>
<feature type="domain" description="Ribosome maturation factor RimP N-terminal" evidence="3">
    <location>
        <begin position="12"/>
        <end position="84"/>
    </location>
</feature>
<proteinExistence type="inferred from homology"/>
<evidence type="ECO:0000259" key="3">
    <source>
        <dbReference type="Pfam" id="PF02576"/>
    </source>
</evidence>